<dbReference type="InterPro" id="IPR011446">
    <property type="entry name" value="BBP7"/>
</dbReference>
<feature type="chain" id="PRO_5023090583" description="BBP7 family outer membrane beta-barrel protein" evidence="2">
    <location>
        <begin position="31"/>
        <end position="485"/>
    </location>
</feature>
<dbReference type="Pfam" id="PF07585">
    <property type="entry name" value="BBP7"/>
    <property type="match status" value="1"/>
</dbReference>
<dbReference type="Proteomes" id="UP000316213">
    <property type="component" value="Unassembled WGS sequence"/>
</dbReference>
<reference evidence="3 4" key="1">
    <citation type="submission" date="2019-02" db="EMBL/GenBank/DDBJ databases">
        <title>Deep-cultivation of Planctomycetes and their phenomic and genomic characterization uncovers novel biology.</title>
        <authorList>
            <person name="Wiegand S."/>
            <person name="Jogler M."/>
            <person name="Boedeker C."/>
            <person name="Pinto D."/>
            <person name="Vollmers J."/>
            <person name="Rivas-Marin E."/>
            <person name="Kohn T."/>
            <person name="Peeters S.H."/>
            <person name="Heuer A."/>
            <person name="Rast P."/>
            <person name="Oberbeckmann S."/>
            <person name="Bunk B."/>
            <person name="Jeske O."/>
            <person name="Meyerdierks A."/>
            <person name="Storesund J.E."/>
            <person name="Kallscheuer N."/>
            <person name="Luecker S."/>
            <person name="Lage O.M."/>
            <person name="Pohl T."/>
            <person name="Merkel B.J."/>
            <person name="Hornburger P."/>
            <person name="Mueller R.-W."/>
            <person name="Bruemmer F."/>
            <person name="Labrenz M."/>
            <person name="Spormann A.M."/>
            <person name="Op Den Camp H."/>
            <person name="Overmann J."/>
            <person name="Amann R."/>
            <person name="Jetten M.S.M."/>
            <person name="Mascher T."/>
            <person name="Medema M.H."/>
            <person name="Devos D.P."/>
            <person name="Kaster A.-K."/>
            <person name="Ovreas L."/>
            <person name="Rohde M."/>
            <person name="Galperin M.Y."/>
            <person name="Jogler C."/>
        </authorList>
    </citation>
    <scope>NUCLEOTIDE SEQUENCE [LARGE SCALE GENOMIC DNA]</scope>
    <source>
        <strain evidence="3 4">Pla100</strain>
    </source>
</reference>
<comment type="caution">
    <text evidence="3">The sequence shown here is derived from an EMBL/GenBank/DDBJ whole genome shotgun (WGS) entry which is preliminary data.</text>
</comment>
<feature type="compositionally biased region" description="Acidic residues" evidence="1">
    <location>
        <begin position="76"/>
        <end position="86"/>
    </location>
</feature>
<organism evidence="3 4">
    <name type="scientific">Neorhodopirellula pilleata</name>
    <dbReference type="NCBI Taxonomy" id="2714738"/>
    <lineage>
        <taxon>Bacteria</taxon>
        <taxon>Pseudomonadati</taxon>
        <taxon>Planctomycetota</taxon>
        <taxon>Planctomycetia</taxon>
        <taxon>Pirellulales</taxon>
        <taxon>Pirellulaceae</taxon>
        <taxon>Neorhodopirellula</taxon>
    </lineage>
</organism>
<feature type="region of interest" description="Disordered" evidence="1">
    <location>
        <begin position="63"/>
        <end position="86"/>
    </location>
</feature>
<evidence type="ECO:0000256" key="2">
    <source>
        <dbReference type="SAM" id="SignalP"/>
    </source>
</evidence>
<evidence type="ECO:0000313" key="3">
    <source>
        <dbReference type="EMBL" id="TWT98722.1"/>
    </source>
</evidence>
<evidence type="ECO:0000256" key="1">
    <source>
        <dbReference type="SAM" id="MobiDB-lite"/>
    </source>
</evidence>
<dbReference type="EMBL" id="SJPM01000003">
    <property type="protein sequence ID" value="TWT98722.1"/>
    <property type="molecule type" value="Genomic_DNA"/>
</dbReference>
<name>A0A5C6AFB2_9BACT</name>
<keyword evidence="2" id="KW-0732">Signal</keyword>
<proteinExistence type="predicted"/>
<evidence type="ECO:0008006" key="5">
    <source>
        <dbReference type="Google" id="ProtNLM"/>
    </source>
</evidence>
<dbReference type="OrthoDB" id="8212403at2"/>
<feature type="signal peptide" evidence="2">
    <location>
        <begin position="1"/>
        <end position="30"/>
    </location>
</feature>
<evidence type="ECO:0000313" key="4">
    <source>
        <dbReference type="Proteomes" id="UP000316213"/>
    </source>
</evidence>
<dbReference type="AlphaFoldDB" id="A0A5C6AFB2"/>
<protein>
    <recommendedName>
        <fullName evidence="5">BBP7 family outer membrane beta-barrel protein</fullName>
    </recommendedName>
</protein>
<accession>A0A5C6AFB2</accession>
<keyword evidence="4" id="KW-1185">Reference proteome</keyword>
<sequence precursor="true">MSSRSVSLWQLPCRSTPKRALTLLSMVVLAAPGNASPPAGHVPPRNAAEQIAPEVMTWRPVAKTTAGGKSDSVGSEQDEPDSEELTIDPVVYDGDIGTSLLEAAPEFELPPLSEYTDETFSPAFCDQSCVRPYPRSHLWISAEYLLWGMDGTDLPALVTSSPLGVADSDIGVLGGNSTTLFGGDAFDLDPHSGGRLTIGSWFDPNQSAGWQASYAGFENQSESFRASSDSQPNLARPFLDLESGTEAAFLVAVDGVLTGSVNVTLENQFQIAELLRRQCLSSTSFSRTDWLIGYRYGQFDDRLRIDQSSTFVVPQGPIIAGTNRSLFDLFETDSQFHGAVMGVEHRRRTYHWTISTQAKISLGGNRTEVTIDGQTVTTVPGGGSATIAEGLLAQATNIGTRSDSQFAVMPEFGINLTGHLNPRVRVLVGYNLLYWSGVARSGDQIDRGLSQIPPEPITGSARPRAQFETSGLFLHGLNAGLQMHF</sequence>
<gene>
    <name evidence="3" type="ORF">Pla100_18870</name>
</gene>